<keyword evidence="2" id="KW-1185">Reference proteome</keyword>
<evidence type="ECO:0000313" key="1">
    <source>
        <dbReference type="EMBL" id="MBY8889214.1"/>
    </source>
</evidence>
<comment type="caution">
    <text evidence="1">The sequence shown here is derived from an EMBL/GenBank/DDBJ whole genome shotgun (WGS) entry which is preliminary data.</text>
</comment>
<dbReference type="InterPro" id="IPR046300">
    <property type="entry name" value="DUF6415"/>
</dbReference>
<name>A0ABS7R5A5_9ACTN</name>
<dbReference type="RefSeq" id="WP_222982352.1">
    <property type="nucleotide sequence ID" value="NZ_JAINVZ010000038.1"/>
</dbReference>
<reference evidence="1 2" key="1">
    <citation type="submission" date="2021-08" db="EMBL/GenBank/DDBJ databases">
        <title>Streptomyces sp. PTM05 isolated from lichen.</title>
        <authorList>
            <person name="Somphong A."/>
            <person name="Phongsopitanun W."/>
            <person name="Tanasupawat S."/>
        </authorList>
    </citation>
    <scope>NUCLEOTIDE SEQUENCE [LARGE SCALE GENOMIC DNA]</scope>
    <source>
        <strain evidence="1 2">Ptm05</strain>
    </source>
</reference>
<organism evidence="1 2">
    <name type="scientific">Streptantibioticus parmotrematis</name>
    <dbReference type="NCBI Taxonomy" id="2873249"/>
    <lineage>
        <taxon>Bacteria</taxon>
        <taxon>Bacillati</taxon>
        <taxon>Actinomycetota</taxon>
        <taxon>Actinomycetes</taxon>
        <taxon>Kitasatosporales</taxon>
        <taxon>Streptomycetaceae</taxon>
        <taxon>Streptantibioticus</taxon>
    </lineage>
</organism>
<gene>
    <name evidence="1" type="ORF">K7472_30855</name>
</gene>
<accession>A0ABS7R5A5</accession>
<dbReference type="Pfam" id="PF19979">
    <property type="entry name" value="DUF6415"/>
    <property type="match status" value="1"/>
</dbReference>
<evidence type="ECO:0000313" key="2">
    <source>
        <dbReference type="Proteomes" id="UP001198565"/>
    </source>
</evidence>
<sequence>MRYRVLGRNVDSPRLSQEGLCRTDPLVKARTLAALRGHFLLESPEVPVVDAVFDDLELVLGEDAELTGADVARLTPRLHLVYRRILLAASQPSSGVRPETAAASRNLLVERFPNEFVPARAHLRRLAMAVSDLLDELLEDMP</sequence>
<proteinExistence type="predicted"/>
<protein>
    <submittedName>
        <fullName evidence="1">Uncharacterized protein</fullName>
    </submittedName>
</protein>
<dbReference type="Proteomes" id="UP001198565">
    <property type="component" value="Unassembled WGS sequence"/>
</dbReference>
<dbReference type="EMBL" id="JAINVZ010000038">
    <property type="protein sequence ID" value="MBY8889214.1"/>
    <property type="molecule type" value="Genomic_DNA"/>
</dbReference>